<dbReference type="EC" id="2.7.7.6" evidence="1"/>
<protein>
    <recommendedName>
        <fullName evidence="1">DNA-directed RNA polymerase</fullName>
        <ecNumber evidence="1">2.7.7.6</ecNumber>
    </recommendedName>
</protein>
<feature type="domain" description="RNA polymerase beta subunit protrusion" evidence="6">
    <location>
        <begin position="6"/>
        <end position="106"/>
    </location>
</feature>
<dbReference type="Pfam" id="PF04563">
    <property type="entry name" value="RNA_pol_Rpb2_1"/>
    <property type="match status" value="1"/>
</dbReference>
<feature type="non-terminal residue" evidence="7">
    <location>
        <position position="1"/>
    </location>
</feature>
<evidence type="ECO:0000256" key="4">
    <source>
        <dbReference type="ARBA" id="ARBA00022695"/>
    </source>
</evidence>
<dbReference type="InterPro" id="IPR007644">
    <property type="entry name" value="RNA_pol_bsu_protrusion"/>
</dbReference>
<dbReference type="GO" id="GO:0032549">
    <property type="term" value="F:ribonucleoside binding"/>
    <property type="evidence" value="ECO:0007669"/>
    <property type="project" value="InterPro"/>
</dbReference>
<sequence length="149" mass="16665">VIANRPEIKPLIGNMRPLYPQEARNSGYSYTSDIYVDMVLNKGKMGEERIDKVFLGKVPVMLGSNLDWLSSMSEKQRKDMGESLSDPPGYFIIKGAEKVILQQEKLRPNRFMVFSGSSKGDVVCKITNNTLALSSSSFSVSEYEKSILC</sequence>
<evidence type="ECO:0000313" key="7">
    <source>
        <dbReference type="EMBL" id="GAG56016.1"/>
    </source>
</evidence>
<dbReference type="EMBL" id="BART01007307">
    <property type="protein sequence ID" value="GAG56016.1"/>
    <property type="molecule type" value="Genomic_DNA"/>
</dbReference>
<dbReference type="Gene3D" id="3.90.1100.10">
    <property type="match status" value="1"/>
</dbReference>
<evidence type="ECO:0000256" key="1">
    <source>
        <dbReference type="ARBA" id="ARBA00012418"/>
    </source>
</evidence>
<evidence type="ECO:0000259" key="6">
    <source>
        <dbReference type="Pfam" id="PF04563"/>
    </source>
</evidence>
<keyword evidence="5" id="KW-0804">Transcription</keyword>
<dbReference type="GO" id="GO:0003899">
    <property type="term" value="F:DNA-directed RNA polymerase activity"/>
    <property type="evidence" value="ECO:0007669"/>
    <property type="project" value="UniProtKB-EC"/>
</dbReference>
<evidence type="ECO:0000256" key="2">
    <source>
        <dbReference type="ARBA" id="ARBA00022478"/>
    </source>
</evidence>
<organism evidence="7">
    <name type="scientific">marine sediment metagenome</name>
    <dbReference type="NCBI Taxonomy" id="412755"/>
    <lineage>
        <taxon>unclassified sequences</taxon>
        <taxon>metagenomes</taxon>
        <taxon>ecological metagenomes</taxon>
    </lineage>
</organism>
<keyword evidence="4" id="KW-0548">Nucleotidyltransferase</keyword>
<dbReference type="InterPro" id="IPR015712">
    <property type="entry name" value="DNA-dir_RNA_pol_su2"/>
</dbReference>
<keyword evidence="2" id="KW-0240">DNA-directed RNA polymerase</keyword>
<evidence type="ECO:0000256" key="3">
    <source>
        <dbReference type="ARBA" id="ARBA00022679"/>
    </source>
</evidence>
<name>X1A742_9ZZZZ</name>
<evidence type="ECO:0000256" key="5">
    <source>
        <dbReference type="ARBA" id="ARBA00023163"/>
    </source>
</evidence>
<dbReference type="GO" id="GO:0006351">
    <property type="term" value="P:DNA-templated transcription"/>
    <property type="evidence" value="ECO:0007669"/>
    <property type="project" value="InterPro"/>
</dbReference>
<accession>X1A742</accession>
<dbReference type="GO" id="GO:0003677">
    <property type="term" value="F:DNA binding"/>
    <property type="evidence" value="ECO:0007669"/>
    <property type="project" value="InterPro"/>
</dbReference>
<keyword evidence="3" id="KW-0808">Transferase</keyword>
<dbReference type="PANTHER" id="PTHR20856">
    <property type="entry name" value="DNA-DIRECTED RNA POLYMERASE I SUBUNIT 2"/>
    <property type="match status" value="1"/>
</dbReference>
<dbReference type="AlphaFoldDB" id="X1A742"/>
<reference evidence="7" key="1">
    <citation type="journal article" date="2014" name="Front. Microbiol.">
        <title>High frequency of phylogenetically diverse reductive dehalogenase-homologous genes in deep subseafloor sedimentary metagenomes.</title>
        <authorList>
            <person name="Kawai M."/>
            <person name="Futagami T."/>
            <person name="Toyoda A."/>
            <person name="Takaki Y."/>
            <person name="Nishi S."/>
            <person name="Hori S."/>
            <person name="Arai W."/>
            <person name="Tsubouchi T."/>
            <person name="Morono Y."/>
            <person name="Uchiyama I."/>
            <person name="Ito T."/>
            <person name="Fujiyama A."/>
            <person name="Inagaki F."/>
            <person name="Takami H."/>
        </authorList>
    </citation>
    <scope>NUCLEOTIDE SEQUENCE</scope>
    <source>
        <strain evidence="7">Expedition CK06-06</strain>
    </source>
</reference>
<gene>
    <name evidence="7" type="ORF">S01H4_16654</name>
</gene>
<dbReference type="GO" id="GO:0000428">
    <property type="term" value="C:DNA-directed RNA polymerase complex"/>
    <property type="evidence" value="ECO:0007669"/>
    <property type="project" value="UniProtKB-KW"/>
</dbReference>
<comment type="caution">
    <text evidence="7">The sequence shown here is derived from an EMBL/GenBank/DDBJ whole genome shotgun (WGS) entry which is preliminary data.</text>
</comment>
<proteinExistence type="predicted"/>
<dbReference type="SUPFAM" id="SSF64484">
    <property type="entry name" value="beta and beta-prime subunits of DNA dependent RNA-polymerase"/>
    <property type="match status" value="1"/>
</dbReference>